<accession>A0A813K3X7</accession>
<protein>
    <submittedName>
        <fullName evidence="1">Uncharacterized protein</fullName>
    </submittedName>
</protein>
<comment type="caution">
    <text evidence="1">The sequence shown here is derived from an EMBL/GenBank/DDBJ whole genome shotgun (WGS) entry which is preliminary data.</text>
</comment>
<proteinExistence type="predicted"/>
<name>A0A813K3X7_POLGL</name>
<feature type="non-terminal residue" evidence="1">
    <location>
        <position position="82"/>
    </location>
</feature>
<organism evidence="1 2">
    <name type="scientific">Polarella glacialis</name>
    <name type="common">Dinoflagellate</name>
    <dbReference type="NCBI Taxonomy" id="89957"/>
    <lineage>
        <taxon>Eukaryota</taxon>
        <taxon>Sar</taxon>
        <taxon>Alveolata</taxon>
        <taxon>Dinophyceae</taxon>
        <taxon>Suessiales</taxon>
        <taxon>Suessiaceae</taxon>
        <taxon>Polarella</taxon>
    </lineage>
</organism>
<feature type="non-terminal residue" evidence="1">
    <location>
        <position position="1"/>
    </location>
</feature>
<sequence>PLCNRHWPSTFVDASLQRSKRHYVGRGCGASGPLASTDLLEAKAVAQALAQELAALARKGRWREALGLLQDARQRAVALDMV</sequence>
<dbReference type="Proteomes" id="UP000626109">
    <property type="component" value="Unassembled WGS sequence"/>
</dbReference>
<dbReference type="EMBL" id="CAJNNW010028007">
    <property type="protein sequence ID" value="CAE8694213.1"/>
    <property type="molecule type" value="Genomic_DNA"/>
</dbReference>
<evidence type="ECO:0000313" key="2">
    <source>
        <dbReference type="Proteomes" id="UP000626109"/>
    </source>
</evidence>
<evidence type="ECO:0000313" key="1">
    <source>
        <dbReference type="EMBL" id="CAE8694213.1"/>
    </source>
</evidence>
<reference evidence="1" key="1">
    <citation type="submission" date="2021-02" db="EMBL/GenBank/DDBJ databases">
        <authorList>
            <person name="Dougan E. K."/>
            <person name="Rhodes N."/>
            <person name="Thang M."/>
            <person name="Chan C."/>
        </authorList>
    </citation>
    <scope>NUCLEOTIDE SEQUENCE</scope>
</reference>
<gene>
    <name evidence="1" type="ORF">PGLA2088_LOCUS28738</name>
</gene>
<dbReference type="AlphaFoldDB" id="A0A813K3X7"/>